<comment type="caution">
    <text evidence="2">The sequence shown here is derived from an EMBL/GenBank/DDBJ whole genome shotgun (WGS) entry which is preliminary data.</text>
</comment>
<reference evidence="2 3" key="1">
    <citation type="submission" date="2017-09" db="EMBL/GenBank/DDBJ databases">
        <title>Large-scale bioinformatics analysis of Bacillus genomes uncovers conserved roles of natural products in bacterial physiology.</title>
        <authorList>
            <consortium name="Agbiome Team Llc"/>
            <person name="Bleich R.M."/>
            <person name="Grubbs K.J."/>
            <person name="Santa Maria K.C."/>
            <person name="Allen S.E."/>
            <person name="Farag S."/>
            <person name="Shank E.A."/>
            <person name="Bowers A."/>
        </authorList>
    </citation>
    <scope>NUCLEOTIDE SEQUENCE [LARGE SCALE GENOMIC DNA]</scope>
    <source>
        <strain evidence="2 3">AFS092012</strain>
    </source>
</reference>
<dbReference type="EMBL" id="NVOR01000109">
    <property type="protein sequence ID" value="PED80527.1"/>
    <property type="molecule type" value="Genomic_DNA"/>
</dbReference>
<feature type="coiled-coil region" evidence="1">
    <location>
        <begin position="50"/>
        <end position="91"/>
    </location>
</feature>
<sequence>MENYELMNHVMDVIAAQNELVICMSEMEKHKTNLTFVKNMLSHSWKGNSLKEAERRLEEIESKLKYRIDEFRKIEGDLENYRKAIESLLNQLTMMGPKY</sequence>
<keyword evidence="1" id="KW-0175">Coiled coil</keyword>
<dbReference type="Proteomes" id="UP000221020">
    <property type="component" value="Unassembled WGS sequence"/>
</dbReference>
<protein>
    <submittedName>
        <fullName evidence="2">Uncharacterized protein</fullName>
    </submittedName>
</protein>
<accession>A0AA91V8J8</accession>
<evidence type="ECO:0000313" key="2">
    <source>
        <dbReference type="EMBL" id="PED80527.1"/>
    </source>
</evidence>
<dbReference type="AlphaFoldDB" id="A0AA91V8J8"/>
<proteinExistence type="predicted"/>
<name>A0AA91V8J8_9BACI</name>
<evidence type="ECO:0000313" key="3">
    <source>
        <dbReference type="Proteomes" id="UP000221020"/>
    </source>
</evidence>
<gene>
    <name evidence="2" type="ORF">CON65_22235</name>
</gene>
<evidence type="ECO:0000256" key="1">
    <source>
        <dbReference type="SAM" id="Coils"/>
    </source>
</evidence>
<organism evidence="2 3">
    <name type="scientific">Bacillus pseudomycoides</name>
    <dbReference type="NCBI Taxonomy" id="64104"/>
    <lineage>
        <taxon>Bacteria</taxon>
        <taxon>Bacillati</taxon>
        <taxon>Bacillota</taxon>
        <taxon>Bacilli</taxon>
        <taxon>Bacillales</taxon>
        <taxon>Bacillaceae</taxon>
        <taxon>Bacillus</taxon>
        <taxon>Bacillus cereus group</taxon>
    </lineage>
</organism>
<dbReference type="RefSeq" id="WP_097899747.1">
    <property type="nucleotide sequence ID" value="NZ_NVOR01000109.1"/>
</dbReference>